<name>A0A2J8A5H5_9CHLO</name>
<evidence type="ECO:0000313" key="3">
    <source>
        <dbReference type="Proteomes" id="UP000236333"/>
    </source>
</evidence>
<feature type="compositionally biased region" description="Polar residues" evidence="1">
    <location>
        <begin position="133"/>
        <end position="144"/>
    </location>
</feature>
<feature type="region of interest" description="Disordered" evidence="1">
    <location>
        <begin position="132"/>
        <end position="161"/>
    </location>
</feature>
<dbReference type="AlphaFoldDB" id="A0A2J8A5H5"/>
<protein>
    <submittedName>
        <fullName evidence="2">Uncharacterized protein</fullName>
    </submittedName>
</protein>
<dbReference type="Proteomes" id="UP000236333">
    <property type="component" value="Unassembled WGS sequence"/>
</dbReference>
<dbReference type="OrthoDB" id="2018659at2759"/>
<comment type="caution">
    <text evidence="2">The sequence shown here is derived from an EMBL/GenBank/DDBJ whole genome shotgun (WGS) entry which is preliminary data.</text>
</comment>
<accession>A0A2J8A5H5</accession>
<keyword evidence="3" id="KW-1185">Reference proteome</keyword>
<evidence type="ECO:0000256" key="1">
    <source>
        <dbReference type="SAM" id="MobiDB-lite"/>
    </source>
</evidence>
<organism evidence="2 3">
    <name type="scientific">Tetrabaena socialis</name>
    <dbReference type="NCBI Taxonomy" id="47790"/>
    <lineage>
        <taxon>Eukaryota</taxon>
        <taxon>Viridiplantae</taxon>
        <taxon>Chlorophyta</taxon>
        <taxon>core chlorophytes</taxon>
        <taxon>Chlorophyceae</taxon>
        <taxon>CS clade</taxon>
        <taxon>Chlamydomonadales</taxon>
        <taxon>Tetrabaenaceae</taxon>
        <taxon>Tetrabaena</taxon>
    </lineage>
</organism>
<gene>
    <name evidence="2" type="ORF">TSOC_005771</name>
</gene>
<reference evidence="2 3" key="1">
    <citation type="journal article" date="2017" name="Mol. Biol. Evol.">
        <title>The 4-celled Tetrabaena socialis nuclear genome reveals the essential components for genetic control of cell number at the origin of multicellularity in the volvocine lineage.</title>
        <authorList>
            <person name="Featherston J."/>
            <person name="Arakaki Y."/>
            <person name="Hanschen E.R."/>
            <person name="Ferris P.J."/>
            <person name="Michod R.E."/>
            <person name="Olson B.J.S.C."/>
            <person name="Nozaki H."/>
            <person name="Durand P.M."/>
        </authorList>
    </citation>
    <scope>NUCLEOTIDE SEQUENCE [LARGE SCALE GENOMIC DNA]</scope>
    <source>
        <strain evidence="2 3">NIES-571</strain>
    </source>
</reference>
<dbReference type="EMBL" id="PGGS01000163">
    <property type="protein sequence ID" value="PNH07747.1"/>
    <property type="molecule type" value="Genomic_DNA"/>
</dbReference>
<evidence type="ECO:0000313" key="2">
    <source>
        <dbReference type="EMBL" id="PNH07747.1"/>
    </source>
</evidence>
<sequence length="161" mass="17719">MEVSWPGPLHVRCGGLDLSLHSRCILCGDPLARVEWAVDYTHKHACFRQGRRGQGRPWSVGPSSGLQFGTVYPRVVNRQSSSIAKYPGPDSRKATWGAACLAQPALNLISHLFIIPDHPTTYHPHCSYAGHSRSLQSDPPQMTARTRGLRDWGGSWPSPIA</sequence>
<proteinExistence type="predicted"/>